<dbReference type="InParanoid" id="A0A4S2MMG8"/>
<keyword evidence="4" id="KW-1185">Reference proteome</keyword>
<dbReference type="AlphaFoldDB" id="A0A4S2MMG8"/>
<accession>A0A4S2MMG8</accession>
<protein>
    <recommendedName>
        <fullName evidence="2">DUF8035 domain-containing protein</fullName>
    </recommendedName>
</protein>
<evidence type="ECO:0000259" key="2">
    <source>
        <dbReference type="Pfam" id="PF26118"/>
    </source>
</evidence>
<dbReference type="OrthoDB" id="5410752at2759"/>
<dbReference type="EMBL" id="ML220143">
    <property type="protein sequence ID" value="TGZ78252.1"/>
    <property type="molecule type" value="Genomic_DNA"/>
</dbReference>
<evidence type="ECO:0000313" key="4">
    <source>
        <dbReference type="Proteomes" id="UP000298138"/>
    </source>
</evidence>
<dbReference type="STRING" id="341454.A0A4S2MMG8"/>
<organism evidence="3 4">
    <name type="scientific">Ascodesmis nigricans</name>
    <dbReference type="NCBI Taxonomy" id="341454"/>
    <lineage>
        <taxon>Eukaryota</taxon>
        <taxon>Fungi</taxon>
        <taxon>Dikarya</taxon>
        <taxon>Ascomycota</taxon>
        <taxon>Pezizomycotina</taxon>
        <taxon>Pezizomycetes</taxon>
        <taxon>Pezizales</taxon>
        <taxon>Ascodesmidaceae</taxon>
        <taxon>Ascodesmis</taxon>
    </lineage>
</organism>
<gene>
    <name evidence="3" type="ORF">EX30DRAFT_373954</name>
</gene>
<evidence type="ECO:0000313" key="3">
    <source>
        <dbReference type="EMBL" id="TGZ78252.1"/>
    </source>
</evidence>
<feature type="compositionally biased region" description="Basic and acidic residues" evidence="1">
    <location>
        <begin position="148"/>
        <end position="160"/>
    </location>
</feature>
<evidence type="ECO:0000256" key="1">
    <source>
        <dbReference type="SAM" id="MobiDB-lite"/>
    </source>
</evidence>
<feature type="compositionally biased region" description="Basic residues" evidence="1">
    <location>
        <begin position="132"/>
        <end position="146"/>
    </location>
</feature>
<feature type="region of interest" description="Disordered" evidence="1">
    <location>
        <begin position="123"/>
        <end position="160"/>
    </location>
</feature>
<sequence>MARYANDDLEYLERSSRHGRPTGHVDYVDSREQQLSPYAPVMVDDYHRTSTRSSGALIRQPPPVVEEPVVEHEHHHVHHHIDHGDVNSRLGLGSMNRSRPTGIGRQYSFDDLDVKSRRFHDGLSVTQVHHEHEHRRRHRHRHRSRSSRWQDMESRSRHARSDIDLGHRSSHGMGLDDDYFHDDYTIVDVPPGTRRVYVNIDQNSQMNRDFNVDWRREHGVRRSRGLGNELWTEITKDLVTRDALEELGYQYEETDYFYYIFEYLDREEIAELRELTEIIRRERAKDLQYQSISGDRTPRMLTGGSMRGGYRDYDVDDTRTEIIIENGGGSRRGSRRKYYNY</sequence>
<dbReference type="Proteomes" id="UP000298138">
    <property type="component" value="Unassembled WGS sequence"/>
</dbReference>
<reference evidence="3 4" key="1">
    <citation type="submission" date="2019-04" db="EMBL/GenBank/DDBJ databases">
        <title>Comparative genomics and transcriptomics to analyze fruiting body development in filamentous ascomycetes.</title>
        <authorList>
            <consortium name="DOE Joint Genome Institute"/>
            <person name="Lutkenhaus R."/>
            <person name="Traeger S."/>
            <person name="Breuer J."/>
            <person name="Kuo A."/>
            <person name="Lipzen A."/>
            <person name="Pangilinan J."/>
            <person name="Dilworth D."/>
            <person name="Sandor L."/>
            <person name="Poggeler S."/>
            <person name="Barry K."/>
            <person name="Grigoriev I.V."/>
            <person name="Nowrousian M."/>
        </authorList>
    </citation>
    <scope>NUCLEOTIDE SEQUENCE [LARGE SCALE GENOMIC DNA]</scope>
    <source>
        <strain evidence="3 4">CBS 389.68</strain>
    </source>
</reference>
<name>A0A4S2MMG8_9PEZI</name>
<feature type="domain" description="DUF8035" evidence="2">
    <location>
        <begin position="229"/>
        <end position="282"/>
    </location>
</feature>
<proteinExistence type="predicted"/>
<dbReference type="InterPro" id="IPR058348">
    <property type="entry name" value="DUF8035"/>
</dbReference>
<dbReference type="Pfam" id="PF26118">
    <property type="entry name" value="DUF8035"/>
    <property type="match status" value="1"/>
</dbReference>
<feature type="region of interest" description="Disordered" evidence="1">
    <location>
        <begin position="75"/>
        <end position="106"/>
    </location>
</feature>